<organism evidence="4 5">
    <name type="scientific">Penaeus vannamei</name>
    <name type="common">Whiteleg shrimp</name>
    <name type="synonym">Litopenaeus vannamei</name>
    <dbReference type="NCBI Taxonomy" id="6689"/>
    <lineage>
        <taxon>Eukaryota</taxon>
        <taxon>Metazoa</taxon>
        <taxon>Ecdysozoa</taxon>
        <taxon>Arthropoda</taxon>
        <taxon>Crustacea</taxon>
        <taxon>Multicrustacea</taxon>
        <taxon>Malacostraca</taxon>
        <taxon>Eumalacostraca</taxon>
        <taxon>Eucarida</taxon>
        <taxon>Decapoda</taxon>
        <taxon>Dendrobranchiata</taxon>
        <taxon>Penaeoidea</taxon>
        <taxon>Penaeidae</taxon>
        <taxon>Penaeus</taxon>
    </lineage>
</organism>
<sequence>MQIFWLLLASSACAQQTVRERQQSNLQDQQFSQPAVTPSRLSQQPFLGQDSLVQPLPVVQQSFGQQTPGVLQAQQPARQNQLGRLRLEELRRQQEIQRRQAAQRQLEVRRRQLELRRQEENRRREAARLQLERERQRQEATIRGQERQREQEELRQRQQNLRQQEVERRRLQANIPTLDDVRDGPFQDGTYYFGFATGNGIVREEGARLTGPYTHEVTGSYSYTAPNGEVITMEYIADENGYRAYRARPGRINPVIPPNRIFETPPYRPPTNSPLQNRPFTSIANRPRPNTAFRPATTQNTNLPIIGNNQQNFNTQNTPRPQVFSAPITPRPQVFSAPNTPRPQVFSAQNTPRPQVFSALNTPRPQVFSAQNTPRPQTFSSQIIPRPQSFNTVQPQTFSNNANANFNNQDIQLPQTFSTNQPANTFSDQNVQTFGTNTFSRRVGLDEILTVPEEEYDYGGTLTQAVLGARPPSTFDSVLDV</sequence>
<name>A0A423SDB0_PENVA</name>
<dbReference type="PRINTS" id="PR00947">
    <property type="entry name" value="CUTICLE"/>
</dbReference>
<reference evidence="4 5" key="2">
    <citation type="submission" date="2019-01" db="EMBL/GenBank/DDBJ databases">
        <title>The decoding of complex shrimp genome reveals the adaptation for benthos swimmer, frequently molting mechanism and breeding impact on genome.</title>
        <authorList>
            <person name="Sun Y."/>
            <person name="Gao Y."/>
            <person name="Yu Y."/>
        </authorList>
    </citation>
    <scope>NUCLEOTIDE SEQUENCE [LARGE SCALE GENOMIC DNA]</scope>
    <source>
        <tissue evidence="4">Muscle</tissue>
    </source>
</reference>
<dbReference type="AlphaFoldDB" id="A0A423SDB0"/>
<feature type="region of interest" description="Disordered" evidence="3">
    <location>
        <begin position="256"/>
        <end position="305"/>
    </location>
</feature>
<evidence type="ECO:0000256" key="3">
    <source>
        <dbReference type="SAM" id="MobiDB-lite"/>
    </source>
</evidence>
<gene>
    <name evidence="4" type="ORF">C7M84_019954</name>
</gene>
<dbReference type="PROSITE" id="PS00233">
    <property type="entry name" value="CHIT_BIND_RR_1"/>
    <property type="match status" value="1"/>
</dbReference>
<proteinExistence type="predicted"/>
<evidence type="ECO:0000313" key="4">
    <source>
        <dbReference type="EMBL" id="ROT62207.1"/>
    </source>
</evidence>
<keyword evidence="1 2" id="KW-0193">Cuticle</keyword>
<dbReference type="PANTHER" id="PTHR10380">
    <property type="entry name" value="CUTICLE PROTEIN"/>
    <property type="match status" value="1"/>
</dbReference>
<feature type="compositionally biased region" description="Polar residues" evidence="3">
    <location>
        <begin position="273"/>
        <end position="284"/>
    </location>
</feature>
<reference evidence="4 5" key="1">
    <citation type="submission" date="2018-04" db="EMBL/GenBank/DDBJ databases">
        <authorList>
            <person name="Zhang X."/>
            <person name="Yuan J."/>
            <person name="Li F."/>
            <person name="Xiang J."/>
        </authorList>
    </citation>
    <scope>NUCLEOTIDE SEQUENCE [LARGE SCALE GENOMIC DNA]</scope>
    <source>
        <tissue evidence="4">Muscle</tissue>
    </source>
</reference>
<dbReference type="EMBL" id="QCYY01003764">
    <property type="protein sequence ID" value="ROT62207.1"/>
    <property type="molecule type" value="Genomic_DNA"/>
</dbReference>
<dbReference type="InterPro" id="IPR000618">
    <property type="entry name" value="Insect_cuticle"/>
</dbReference>
<dbReference type="PROSITE" id="PS51155">
    <property type="entry name" value="CHIT_BIND_RR_2"/>
    <property type="match status" value="1"/>
</dbReference>
<keyword evidence="5" id="KW-1185">Reference proteome</keyword>
<feature type="compositionally biased region" description="Basic and acidic residues" evidence="3">
    <location>
        <begin position="131"/>
        <end position="156"/>
    </location>
</feature>
<dbReference type="GO" id="GO:0062129">
    <property type="term" value="C:chitin-based extracellular matrix"/>
    <property type="evidence" value="ECO:0007669"/>
    <property type="project" value="TreeGrafter"/>
</dbReference>
<dbReference type="Pfam" id="PF00379">
    <property type="entry name" value="Chitin_bind_4"/>
    <property type="match status" value="1"/>
</dbReference>
<dbReference type="OrthoDB" id="6372059at2759"/>
<feature type="region of interest" description="Disordered" evidence="3">
    <location>
        <begin position="131"/>
        <end position="168"/>
    </location>
</feature>
<dbReference type="InterPro" id="IPR031311">
    <property type="entry name" value="CHIT_BIND_RR_consensus"/>
</dbReference>
<dbReference type="Proteomes" id="UP000283509">
    <property type="component" value="Unassembled WGS sequence"/>
</dbReference>
<dbReference type="InterPro" id="IPR050468">
    <property type="entry name" value="Cuticle_Struct_Prot"/>
</dbReference>
<protein>
    <submittedName>
        <fullName evidence="4">Putative endocuticle structural glycoprotein SgAbd-2-like</fullName>
    </submittedName>
</protein>
<comment type="caution">
    <text evidence="4">The sequence shown here is derived from an EMBL/GenBank/DDBJ whole genome shotgun (WGS) entry which is preliminary data.</text>
</comment>
<evidence type="ECO:0000256" key="1">
    <source>
        <dbReference type="ARBA" id="ARBA00022460"/>
    </source>
</evidence>
<dbReference type="PANTHER" id="PTHR10380:SF173">
    <property type="entry name" value="CUTICULAR PROTEIN 47EF, ISOFORM C-RELATED"/>
    <property type="match status" value="1"/>
</dbReference>
<evidence type="ECO:0000256" key="2">
    <source>
        <dbReference type="PROSITE-ProRule" id="PRU00497"/>
    </source>
</evidence>
<dbReference type="GO" id="GO:0008010">
    <property type="term" value="F:structural constituent of chitin-based larval cuticle"/>
    <property type="evidence" value="ECO:0007669"/>
    <property type="project" value="TreeGrafter"/>
</dbReference>
<accession>A0A423SDB0</accession>
<evidence type="ECO:0000313" key="5">
    <source>
        <dbReference type="Proteomes" id="UP000283509"/>
    </source>
</evidence>